<dbReference type="GO" id="GO:0009307">
    <property type="term" value="P:DNA restriction-modification system"/>
    <property type="evidence" value="ECO:0007669"/>
    <property type="project" value="UniProtKB-UniRule"/>
</dbReference>
<dbReference type="InterPro" id="IPR021191">
    <property type="entry name" value="Restrct_endonuc_II_DpnII"/>
</dbReference>
<evidence type="ECO:0000256" key="1">
    <source>
        <dbReference type="PIRNR" id="PIRNR016080"/>
    </source>
</evidence>
<evidence type="ECO:0000259" key="2">
    <source>
        <dbReference type="Pfam" id="PF04556"/>
    </source>
</evidence>
<comment type="function">
    <text evidence="1">A P subtype restriction enzyme that recognizes the double-stranded unmethylated sequence 5'-GATC-3'.</text>
</comment>
<sequence>MNLNEYLSMNNQDKFDYFMKTRTSTNRTPKYWVNWDKVIRDLKEHELNLNTLNYLVGKKNIRQEAKNLFISQPDLLKTIPVLLATRDSDLDVLAFDDIGRMYTYNINFHDIDISKIDKYINFIDETGLFDFLSQHVNRSLVDYVFGVEAGLDSNARKNRGGKQNEDILSHYLELMCKKDDELEYSTQATADAIMKRWNAYVPEILEKGRKGGRRYDGAVYNKATKKVLICETNFYGGGGSKLKAVSGEFSDLYATSLGPAKNVEFAWISDGPGWDTAKNPLFEAFQIIPNIFNLKMVQEGMLKELIKGEK</sequence>
<proteinExistence type="inferred from homology"/>
<comment type="catalytic activity">
    <reaction evidence="1">
        <text>Endonucleolytic cleavage of DNA to give specific double-stranded fragments with terminal 5'-phosphates.</text>
        <dbReference type="EC" id="3.1.21.4"/>
    </reaction>
</comment>
<evidence type="ECO:0000313" key="5">
    <source>
        <dbReference type="Proteomes" id="UP001211420"/>
    </source>
</evidence>
<protein>
    <recommendedName>
        <fullName evidence="1">Type-2 restriction enzyme</fullName>
        <ecNumber evidence="1">3.1.21.4</ecNumber>
    </recommendedName>
</protein>
<accession>A0AAW5WZ11</accession>
<dbReference type="InterPro" id="IPR007637">
    <property type="entry name" value="Restrct_endonuc_II_DpnII-like"/>
</dbReference>
<dbReference type="PIRSF" id="PIRSF016080">
    <property type="entry name" value="Restrict_endonuc_II_DpmII"/>
    <property type="match status" value="1"/>
</dbReference>
<dbReference type="GO" id="GO:0003677">
    <property type="term" value="F:DNA binding"/>
    <property type="evidence" value="ECO:0007669"/>
    <property type="project" value="UniProtKB-UniRule"/>
</dbReference>
<evidence type="ECO:0000313" key="3">
    <source>
        <dbReference type="EMBL" id="MCZ3622452.1"/>
    </source>
</evidence>
<reference evidence="3 5" key="2">
    <citation type="submission" date="2022-01" db="EMBL/GenBank/DDBJ databases">
        <title>VMRC isolate genome collection.</title>
        <authorList>
            <person name="France M."/>
            <person name="Rutt L."/>
            <person name="Humphrys M."/>
            <person name="Ravel J."/>
        </authorList>
    </citation>
    <scope>NUCLEOTIDE SEQUENCE [LARGE SCALE GENOMIC DNA]</scope>
    <source>
        <strain evidence="3 5">C0172B4</strain>
    </source>
</reference>
<gene>
    <name evidence="3" type="ORF">L2772_06150</name>
    <name evidence="4" type="ORF">L2Z99_05845</name>
</gene>
<evidence type="ECO:0000313" key="6">
    <source>
        <dbReference type="Proteomes" id="UP001211566"/>
    </source>
</evidence>
<keyword evidence="1" id="KW-0680">Restriction system</keyword>
<keyword evidence="1" id="KW-0540">Nuclease</keyword>
<dbReference type="RefSeq" id="WP_269254903.1">
    <property type="nucleotide sequence ID" value="NZ_JAKHEY010000008.1"/>
</dbReference>
<comment type="similarity">
    <text evidence="1">Belongs to the DpnII type II restriction endonuclease family.</text>
</comment>
<dbReference type="Pfam" id="PF04556">
    <property type="entry name" value="DpnII"/>
    <property type="match status" value="1"/>
</dbReference>
<name>A0AAW5WZ11_9LACO</name>
<keyword evidence="1" id="KW-0378">Hydrolase</keyword>
<feature type="domain" description="Restriction endonuclease type II DpnII-like" evidence="2">
    <location>
        <begin position="14"/>
        <end position="304"/>
    </location>
</feature>
<reference evidence="4" key="1">
    <citation type="submission" date="2022-01" db="EMBL/GenBank/DDBJ databases">
        <title>STING isolate genome collection.</title>
        <authorList>
            <person name="France M."/>
            <person name="Rutt L."/>
            <person name="Humphrys M."/>
            <person name="Ravel J."/>
        </authorList>
    </citation>
    <scope>NUCLEOTIDE SEQUENCE</scope>
    <source>
        <strain evidence="4">C0081E5</strain>
    </source>
</reference>
<dbReference type="Proteomes" id="UP001211420">
    <property type="component" value="Unassembled WGS sequence"/>
</dbReference>
<dbReference type="EMBL" id="JAKHEY010000008">
    <property type="protein sequence ID" value="MCZ9678606.1"/>
    <property type="molecule type" value="Genomic_DNA"/>
</dbReference>
<evidence type="ECO:0000313" key="4">
    <source>
        <dbReference type="EMBL" id="MCZ9678606.1"/>
    </source>
</evidence>
<dbReference type="AlphaFoldDB" id="A0AAW5WZ11"/>
<dbReference type="GO" id="GO:0009036">
    <property type="term" value="F:type II site-specific deoxyribonuclease activity"/>
    <property type="evidence" value="ECO:0007669"/>
    <property type="project" value="UniProtKB-UniRule"/>
</dbReference>
<dbReference type="EMBL" id="JAKHPW010000007">
    <property type="protein sequence ID" value="MCZ3622452.1"/>
    <property type="molecule type" value="Genomic_DNA"/>
</dbReference>
<organism evidence="4 6">
    <name type="scientific">Lactobacillus mulieris</name>
    <dbReference type="NCBI Taxonomy" id="2508708"/>
    <lineage>
        <taxon>Bacteria</taxon>
        <taxon>Bacillati</taxon>
        <taxon>Bacillota</taxon>
        <taxon>Bacilli</taxon>
        <taxon>Lactobacillales</taxon>
        <taxon>Lactobacillaceae</taxon>
        <taxon>Lactobacillus</taxon>
    </lineage>
</organism>
<dbReference type="Proteomes" id="UP001211566">
    <property type="component" value="Unassembled WGS sequence"/>
</dbReference>
<dbReference type="EC" id="3.1.21.4" evidence="1"/>
<comment type="caution">
    <text evidence="4">The sequence shown here is derived from an EMBL/GenBank/DDBJ whole genome shotgun (WGS) entry which is preliminary data.</text>
</comment>
<keyword evidence="5" id="KW-1185">Reference proteome</keyword>
<keyword evidence="1 4" id="KW-0255">Endonuclease</keyword>